<evidence type="ECO:0000256" key="4">
    <source>
        <dbReference type="ARBA" id="ARBA00022475"/>
    </source>
</evidence>
<dbReference type="InterPro" id="IPR003661">
    <property type="entry name" value="HisK_dim/P_dom"/>
</dbReference>
<dbReference type="EC" id="2.7.13.3" evidence="3"/>
<dbReference type="Proteomes" id="UP000317180">
    <property type="component" value="Unassembled WGS sequence"/>
</dbReference>
<dbReference type="InterPro" id="IPR004358">
    <property type="entry name" value="Sig_transdc_His_kin-like_C"/>
</dbReference>
<evidence type="ECO:0000256" key="9">
    <source>
        <dbReference type="ARBA" id="ARBA00022777"/>
    </source>
</evidence>
<dbReference type="OrthoDB" id="9786919at2"/>
<keyword evidence="20" id="KW-1185">Reference proteome</keyword>
<dbReference type="SUPFAM" id="SSF55874">
    <property type="entry name" value="ATPase domain of HSP90 chaperone/DNA topoisomerase II/histidine kinase"/>
    <property type="match status" value="1"/>
</dbReference>
<dbReference type="InterPro" id="IPR036097">
    <property type="entry name" value="HisK_dim/P_sf"/>
</dbReference>
<organism evidence="18 19">
    <name type="scientific">Brevibacillus agri</name>
    <dbReference type="NCBI Taxonomy" id="51101"/>
    <lineage>
        <taxon>Bacteria</taxon>
        <taxon>Bacillati</taxon>
        <taxon>Bacillota</taxon>
        <taxon>Bacilli</taxon>
        <taxon>Bacillales</taxon>
        <taxon>Paenibacillaceae</taxon>
        <taxon>Brevibacillus</taxon>
    </lineage>
</organism>
<dbReference type="PANTHER" id="PTHR45436:SF5">
    <property type="entry name" value="SENSOR HISTIDINE KINASE TRCS"/>
    <property type="match status" value="1"/>
</dbReference>
<dbReference type="InterPro" id="IPR003660">
    <property type="entry name" value="HAMP_dom"/>
</dbReference>
<dbReference type="Gene3D" id="6.10.340.10">
    <property type="match status" value="1"/>
</dbReference>
<dbReference type="SMART" id="SM00387">
    <property type="entry name" value="HATPase_c"/>
    <property type="match status" value="1"/>
</dbReference>
<dbReference type="SMART" id="SM00388">
    <property type="entry name" value="HisKA"/>
    <property type="match status" value="1"/>
</dbReference>
<evidence type="ECO:0000256" key="12">
    <source>
        <dbReference type="ARBA" id="ARBA00023012"/>
    </source>
</evidence>
<dbReference type="Gene3D" id="1.10.287.130">
    <property type="match status" value="1"/>
</dbReference>
<feature type="transmembrane region" description="Helical" evidence="14">
    <location>
        <begin position="7"/>
        <end position="30"/>
    </location>
</feature>
<keyword evidence="10" id="KW-0067">ATP-binding</keyword>
<keyword evidence="6" id="KW-0808">Transferase</keyword>
<dbReference type="PRINTS" id="PR00344">
    <property type="entry name" value="BCTRLSENSOR"/>
</dbReference>
<dbReference type="PROSITE" id="PS50885">
    <property type="entry name" value="HAMP"/>
    <property type="match status" value="1"/>
</dbReference>
<dbReference type="Pfam" id="PF00512">
    <property type="entry name" value="HisKA"/>
    <property type="match status" value="1"/>
</dbReference>
<evidence type="ECO:0000256" key="1">
    <source>
        <dbReference type="ARBA" id="ARBA00000085"/>
    </source>
</evidence>
<dbReference type="SUPFAM" id="SSF47384">
    <property type="entry name" value="Homodimeric domain of signal transducing histidine kinase"/>
    <property type="match status" value="1"/>
</dbReference>
<dbReference type="PANTHER" id="PTHR45436">
    <property type="entry name" value="SENSOR HISTIDINE KINASE YKOH"/>
    <property type="match status" value="1"/>
</dbReference>
<dbReference type="EMBL" id="RHHN01000057">
    <property type="protein sequence ID" value="RNB52124.1"/>
    <property type="molecule type" value="Genomic_DNA"/>
</dbReference>
<dbReference type="EMBL" id="BJOD01000011">
    <property type="protein sequence ID" value="GED25137.1"/>
    <property type="molecule type" value="Genomic_DNA"/>
</dbReference>
<dbReference type="InterPro" id="IPR003594">
    <property type="entry name" value="HATPase_dom"/>
</dbReference>
<dbReference type="FunFam" id="3.30.565.10:FF:000006">
    <property type="entry name" value="Sensor histidine kinase WalK"/>
    <property type="match status" value="1"/>
</dbReference>
<dbReference type="CDD" id="cd06225">
    <property type="entry name" value="HAMP"/>
    <property type="match status" value="1"/>
</dbReference>
<evidence type="ECO:0000256" key="8">
    <source>
        <dbReference type="ARBA" id="ARBA00022741"/>
    </source>
</evidence>
<evidence type="ECO:0000313" key="19">
    <source>
        <dbReference type="Proteomes" id="UP000276178"/>
    </source>
</evidence>
<evidence type="ECO:0000313" key="20">
    <source>
        <dbReference type="Proteomes" id="UP000317180"/>
    </source>
</evidence>
<dbReference type="GO" id="GO:0005886">
    <property type="term" value="C:plasma membrane"/>
    <property type="evidence" value="ECO:0007669"/>
    <property type="project" value="UniProtKB-SubCell"/>
</dbReference>
<sequence>MTIRSKIHLFSTVWLVLTLCLINTSIYWLFYKQTTDLELERLQLQTENIAQRLHEAGSQAEPAELLQAYLSPIDMIRIVNAESRAVVTATKELAYGKWPPAFSPQETYRIEEKDGVLYAIGQMPLIAGDGSVMSMEVTTALPQVQETMQVLLVVLLIASLVVLLPSFWAGKMLGNLIVGPINSLIRTMEEIQRKGQFKKLELPARSNDELYQMGNTFNKMMDILQQHFVKQQQFVLDASHELKTPLTVIEGYATMLKRWGMNKPELLEESVEAIYSEAVRMKKLTRQMLMLANPDEESNLDVQAVDVEKLCEETSKWMRRTYEQEIRVEAQTPGIHVLADEQRLKQLLVILLDNALTYSTEAIRVEIAEQADTVTLSVIDQGVGIPPEDLAHIFDRFYRVDKARARDTGGTGLGLSIAKRIVDVHGGRLDVRSEVGVGSAFTVTLPSATQKKAGESE</sequence>
<dbReference type="InterPro" id="IPR005467">
    <property type="entry name" value="His_kinase_dom"/>
</dbReference>
<dbReference type="CDD" id="cd00075">
    <property type="entry name" value="HATPase"/>
    <property type="match status" value="1"/>
</dbReference>
<keyword evidence="7 14" id="KW-0812">Transmembrane</keyword>
<feature type="domain" description="HAMP" evidence="16">
    <location>
        <begin position="175"/>
        <end position="229"/>
    </location>
</feature>
<evidence type="ECO:0000256" key="10">
    <source>
        <dbReference type="ARBA" id="ARBA00022840"/>
    </source>
</evidence>
<dbReference type="Pfam" id="PF00672">
    <property type="entry name" value="HAMP"/>
    <property type="match status" value="1"/>
</dbReference>
<keyword evidence="9 17" id="KW-0418">Kinase</keyword>
<dbReference type="PROSITE" id="PS50109">
    <property type="entry name" value="HIS_KIN"/>
    <property type="match status" value="1"/>
</dbReference>
<evidence type="ECO:0000313" key="18">
    <source>
        <dbReference type="EMBL" id="RNB52124.1"/>
    </source>
</evidence>
<protein>
    <recommendedName>
        <fullName evidence="3">histidine kinase</fullName>
        <ecNumber evidence="3">2.7.13.3</ecNumber>
    </recommendedName>
</protein>
<evidence type="ECO:0000256" key="5">
    <source>
        <dbReference type="ARBA" id="ARBA00022553"/>
    </source>
</evidence>
<keyword evidence="8" id="KW-0547">Nucleotide-binding</keyword>
<proteinExistence type="predicted"/>
<feature type="domain" description="Histidine kinase" evidence="15">
    <location>
        <begin position="237"/>
        <end position="449"/>
    </location>
</feature>
<keyword evidence="5" id="KW-0597">Phosphoprotein</keyword>
<keyword evidence="12" id="KW-0902">Two-component regulatory system</keyword>
<dbReference type="FunFam" id="1.10.287.130:FF:000001">
    <property type="entry name" value="Two-component sensor histidine kinase"/>
    <property type="match status" value="1"/>
</dbReference>
<comment type="caution">
    <text evidence="18">The sequence shown here is derived from an EMBL/GenBank/DDBJ whole genome shotgun (WGS) entry which is preliminary data.</text>
</comment>
<dbReference type="GO" id="GO:0000155">
    <property type="term" value="F:phosphorelay sensor kinase activity"/>
    <property type="evidence" value="ECO:0007669"/>
    <property type="project" value="InterPro"/>
</dbReference>
<dbReference type="InterPro" id="IPR050428">
    <property type="entry name" value="TCS_sensor_his_kinase"/>
</dbReference>
<dbReference type="Proteomes" id="UP000276178">
    <property type="component" value="Unassembled WGS sequence"/>
</dbReference>
<evidence type="ECO:0000256" key="13">
    <source>
        <dbReference type="ARBA" id="ARBA00023136"/>
    </source>
</evidence>
<feature type="transmembrane region" description="Helical" evidence="14">
    <location>
        <begin position="150"/>
        <end position="169"/>
    </location>
</feature>
<reference evidence="17 20" key="2">
    <citation type="submission" date="2019-06" db="EMBL/GenBank/DDBJ databases">
        <title>Whole genome shotgun sequence of Brevibacillus agri NBRC 15538.</title>
        <authorList>
            <person name="Hosoyama A."/>
            <person name="Uohara A."/>
            <person name="Ohji S."/>
            <person name="Ichikawa N."/>
        </authorList>
    </citation>
    <scope>NUCLEOTIDE SEQUENCE [LARGE SCALE GENOMIC DNA]</scope>
    <source>
        <strain evidence="17 20">NBRC 15538</strain>
    </source>
</reference>
<evidence type="ECO:0000259" key="16">
    <source>
        <dbReference type="PROSITE" id="PS50885"/>
    </source>
</evidence>
<keyword evidence="4" id="KW-1003">Cell membrane</keyword>
<evidence type="ECO:0000256" key="6">
    <source>
        <dbReference type="ARBA" id="ARBA00022679"/>
    </source>
</evidence>
<dbReference type="Pfam" id="PF02518">
    <property type="entry name" value="HATPase_c"/>
    <property type="match status" value="1"/>
</dbReference>
<dbReference type="InterPro" id="IPR036890">
    <property type="entry name" value="HATPase_C_sf"/>
</dbReference>
<evidence type="ECO:0000256" key="2">
    <source>
        <dbReference type="ARBA" id="ARBA00004651"/>
    </source>
</evidence>
<comment type="subcellular location">
    <subcellularLocation>
        <location evidence="2">Cell membrane</location>
        <topology evidence="2">Multi-pass membrane protein</topology>
    </subcellularLocation>
</comment>
<dbReference type="GO" id="GO:0005524">
    <property type="term" value="F:ATP binding"/>
    <property type="evidence" value="ECO:0007669"/>
    <property type="project" value="UniProtKB-KW"/>
</dbReference>
<accession>A0A3M8ALM1</accession>
<dbReference type="RefSeq" id="WP_005829117.1">
    <property type="nucleotide sequence ID" value="NZ_BJOD01000011.1"/>
</dbReference>
<keyword evidence="13 14" id="KW-0472">Membrane</keyword>
<dbReference type="SUPFAM" id="SSF158472">
    <property type="entry name" value="HAMP domain-like"/>
    <property type="match status" value="1"/>
</dbReference>
<reference evidence="18 19" key="1">
    <citation type="submission" date="2018-10" db="EMBL/GenBank/DDBJ databases">
        <title>Phylogenomics of Brevibacillus.</title>
        <authorList>
            <person name="Dunlap C."/>
        </authorList>
    </citation>
    <scope>NUCLEOTIDE SEQUENCE [LARGE SCALE GENOMIC DNA]</scope>
    <source>
        <strain evidence="18 19">NRRL NRS 1219</strain>
    </source>
</reference>
<name>A0A3M8ALM1_9BACL</name>
<dbReference type="GeneID" id="82810862"/>
<evidence type="ECO:0000256" key="14">
    <source>
        <dbReference type="SAM" id="Phobius"/>
    </source>
</evidence>
<dbReference type="AlphaFoldDB" id="A0A3M8ALM1"/>
<evidence type="ECO:0000256" key="7">
    <source>
        <dbReference type="ARBA" id="ARBA00022692"/>
    </source>
</evidence>
<evidence type="ECO:0000313" key="17">
    <source>
        <dbReference type="EMBL" id="GED25137.1"/>
    </source>
</evidence>
<dbReference type="CDD" id="cd00082">
    <property type="entry name" value="HisKA"/>
    <property type="match status" value="1"/>
</dbReference>
<comment type="catalytic activity">
    <reaction evidence="1">
        <text>ATP + protein L-histidine = ADP + protein N-phospho-L-histidine.</text>
        <dbReference type="EC" id="2.7.13.3"/>
    </reaction>
</comment>
<keyword evidence="11 14" id="KW-1133">Transmembrane helix</keyword>
<evidence type="ECO:0000256" key="3">
    <source>
        <dbReference type="ARBA" id="ARBA00012438"/>
    </source>
</evidence>
<evidence type="ECO:0000256" key="11">
    <source>
        <dbReference type="ARBA" id="ARBA00022989"/>
    </source>
</evidence>
<evidence type="ECO:0000259" key="15">
    <source>
        <dbReference type="PROSITE" id="PS50109"/>
    </source>
</evidence>
<dbReference type="Gene3D" id="3.30.565.10">
    <property type="entry name" value="Histidine kinase-like ATPase, C-terminal domain"/>
    <property type="match status" value="1"/>
</dbReference>
<dbReference type="SMART" id="SM00304">
    <property type="entry name" value="HAMP"/>
    <property type="match status" value="1"/>
</dbReference>
<gene>
    <name evidence="17" type="primary">ykoH</name>
    <name evidence="17" type="ORF">BAG01nite_12390</name>
    <name evidence="18" type="ORF">EB820_19060</name>
</gene>